<dbReference type="InterPro" id="IPR006680">
    <property type="entry name" value="Amidohydro-rel"/>
</dbReference>
<keyword evidence="2" id="KW-0378">Hydrolase</keyword>
<reference evidence="5" key="1">
    <citation type="submission" date="2017-09" db="EMBL/GenBank/DDBJ databases">
        <title>Depth-based differentiation of microbial function through sediment-hosted aquifers and enrichment of novel symbionts in the deep terrestrial subsurface.</title>
        <authorList>
            <person name="Probst A.J."/>
            <person name="Ladd B."/>
            <person name="Jarett J.K."/>
            <person name="Geller-Mcgrath D.E."/>
            <person name="Sieber C.M.K."/>
            <person name="Emerson J.B."/>
            <person name="Anantharaman K."/>
            <person name="Thomas B.C."/>
            <person name="Malmstrom R."/>
            <person name="Stieglmeier M."/>
            <person name="Klingl A."/>
            <person name="Woyke T."/>
            <person name="Ryan C.M."/>
            <person name="Banfield J.F."/>
        </authorList>
    </citation>
    <scope>NUCLEOTIDE SEQUENCE [LARGE SCALE GENOMIC DNA]</scope>
</reference>
<dbReference type="Proteomes" id="UP000231466">
    <property type="component" value="Unassembled WGS sequence"/>
</dbReference>
<accession>A0A2H0VFC5</accession>
<dbReference type="EMBL" id="PFAH01000009">
    <property type="protein sequence ID" value="PIR97824.1"/>
    <property type="molecule type" value="Genomic_DNA"/>
</dbReference>
<dbReference type="PANTHER" id="PTHR11113">
    <property type="entry name" value="N-ACETYLGLUCOSAMINE-6-PHOSPHATE DEACETYLASE"/>
    <property type="match status" value="1"/>
</dbReference>
<proteinExistence type="inferred from homology"/>
<dbReference type="GO" id="GO:0006046">
    <property type="term" value="P:N-acetylglucosamine catabolic process"/>
    <property type="evidence" value="ECO:0007669"/>
    <property type="project" value="TreeGrafter"/>
</dbReference>
<dbReference type="Pfam" id="PF01979">
    <property type="entry name" value="Amidohydro_1"/>
    <property type="match status" value="1"/>
</dbReference>
<dbReference type="AlphaFoldDB" id="A0A2H0VFC5"/>
<evidence type="ECO:0000313" key="4">
    <source>
        <dbReference type="EMBL" id="PIR97824.1"/>
    </source>
</evidence>
<evidence type="ECO:0000259" key="3">
    <source>
        <dbReference type="Pfam" id="PF01979"/>
    </source>
</evidence>
<dbReference type="PANTHER" id="PTHR11113:SF14">
    <property type="entry name" value="N-ACETYLGLUCOSAMINE-6-PHOSPHATE DEACETYLASE"/>
    <property type="match status" value="1"/>
</dbReference>
<feature type="domain" description="Amidohydrolase-related" evidence="3">
    <location>
        <begin position="404"/>
        <end position="480"/>
    </location>
</feature>
<dbReference type="Gene3D" id="2.30.40.10">
    <property type="entry name" value="Urease, subunit C, domain 1"/>
    <property type="match status" value="1"/>
</dbReference>
<comment type="similarity">
    <text evidence="1">Belongs to the metallo-dependent hydrolases superfamily. NagA family.</text>
</comment>
<dbReference type="Gene3D" id="3.20.20.140">
    <property type="entry name" value="Metal-dependent hydrolases"/>
    <property type="match status" value="2"/>
</dbReference>
<protein>
    <recommendedName>
        <fullName evidence="3">Amidohydrolase-related domain-containing protein</fullName>
    </recommendedName>
</protein>
<dbReference type="InterPro" id="IPR032466">
    <property type="entry name" value="Metal_Hydrolase"/>
</dbReference>
<evidence type="ECO:0000256" key="2">
    <source>
        <dbReference type="ARBA" id="ARBA00022801"/>
    </source>
</evidence>
<evidence type="ECO:0000313" key="5">
    <source>
        <dbReference type="Proteomes" id="UP000231466"/>
    </source>
</evidence>
<dbReference type="SUPFAM" id="SSF51338">
    <property type="entry name" value="Composite domain of metallo-dependent hydrolases"/>
    <property type="match status" value="1"/>
</dbReference>
<evidence type="ECO:0000256" key="1">
    <source>
        <dbReference type="ARBA" id="ARBA00010716"/>
    </source>
</evidence>
<sequence>MSLLIKGVQVIDGTGKEPYKADVLVQGGLISSIGNLKERGAGKIIEGLGNYLVPGFIDIQSHSDHYLSIFSNPKQEVYLKQGVTTILGGVDGSSLAPLLYGSLDSINMWSDISEVNVNWHTTQEFLYEMESRRLGINYGTFAGHSTIRRELVGDRKNLEKKETDVLGRLVSEAIKGGAFGVSADLASAYGNPISLREANVVGNQIADKGSVYVVGLRDIRKGLIKSMQEVIKLAESTGATIVIDNLRPVKGYIKEFREALSLLKESATKLNLYFIIQPSEISEVPIYSFLPDKLKSNNLGVMLAKVRDSKNGEIIKEALKEVDFRNMQVASAPHHHFLVGKTIKQIAENWDINYIEAMQRLMEASDLKATIFYEDINISSIRGYLGEERALVTANATGVSSGGNYIENLTTSNIFPDYLRSVVREGLLSLEGAIKKLTSIPAKIFGIDNRGMIEEGMVADLVLLGKSNYEVKQTILGGRIFGEDEIRGEILRYYT</sequence>
<organism evidence="4 5">
    <name type="scientific">Candidatus Colwellbacteria bacterium CG10_big_fil_rev_8_21_14_0_10_42_22</name>
    <dbReference type="NCBI Taxonomy" id="1974540"/>
    <lineage>
        <taxon>Bacteria</taxon>
        <taxon>Candidatus Colwelliibacteriota</taxon>
    </lineage>
</organism>
<name>A0A2H0VFC5_9BACT</name>
<comment type="caution">
    <text evidence="4">The sequence shown here is derived from an EMBL/GenBank/DDBJ whole genome shotgun (WGS) entry which is preliminary data.</text>
</comment>
<gene>
    <name evidence="4" type="ORF">COT89_02860</name>
</gene>
<dbReference type="InterPro" id="IPR011059">
    <property type="entry name" value="Metal-dep_hydrolase_composite"/>
</dbReference>
<dbReference type="SUPFAM" id="SSF51556">
    <property type="entry name" value="Metallo-dependent hydrolases"/>
    <property type="match status" value="1"/>
</dbReference>
<dbReference type="GO" id="GO:0008448">
    <property type="term" value="F:N-acetylglucosamine-6-phosphate deacetylase activity"/>
    <property type="evidence" value="ECO:0007669"/>
    <property type="project" value="TreeGrafter"/>
</dbReference>